<reference evidence="2 3" key="1">
    <citation type="submission" date="2024-02" db="EMBL/GenBank/DDBJ databases">
        <title>The whole genome sequence of Pseudomonas benzopyrenica MLY92.</title>
        <authorList>
            <person name="Liu Y."/>
        </authorList>
    </citation>
    <scope>NUCLEOTIDE SEQUENCE [LARGE SCALE GENOMIC DNA]</scope>
    <source>
        <strain evidence="2 3">MLY92</strain>
    </source>
</reference>
<organism evidence="2 3">
    <name type="scientific">Pseudomonas benzopyrenica</name>
    <dbReference type="NCBI Taxonomy" id="2993566"/>
    <lineage>
        <taxon>Bacteria</taxon>
        <taxon>Pseudomonadati</taxon>
        <taxon>Pseudomonadota</taxon>
        <taxon>Gammaproteobacteria</taxon>
        <taxon>Pseudomonadales</taxon>
        <taxon>Pseudomonadaceae</taxon>
        <taxon>Pseudomonas</taxon>
    </lineage>
</organism>
<dbReference type="Pfam" id="PF19419">
    <property type="entry name" value="DUF5983"/>
    <property type="match status" value="1"/>
</dbReference>
<dbReference type="EMBL" id="CP145723">
    <property type="protein sequence ID" value="WWM65060.1"/>
    <property type="molecule type" value="Genomic_DNA"/>
</dbReference>
<feature type="domain" description="DUF5983" evidence="1">
    <location>
        <begin position="127"/>
        <end position="234"/>
    </location>
</feature>
<protein>
    <submittedName>
        <fullName evidence="2">ABC transporter substrate-binding protein</fullName>
    </submittedName>
</protein>
<evidence type="ECO:0000313" key="3">
    <source>
        <dbReference type="Proteomes" id="UP001372714"/>
    </source>
</evidence>
<proteinExistence type="predicted"/>
<name>A0ABZ2FK86_9PSED</name>
<accession>A0ABZ2FK86</accession>
<evidence type="ECO:0000259" key="1">
    <source>
        <dbReference type="Pfam" id="PF19419"/>
    </source>
</evidence>
<sequence length="234" mass="26557">MTTPNPFIRGYQDLFIRRELLITYDEHFEPCYRQITAEQQNAADDQLVGHYSVFNETHALAIEPEEVTADQHTLYPSTGQVRAVVYALRAIENGEEIHLGDTETLARAQGLLKRIQFETGFYSRAFEITSSHLPDDEWDDLQDLVQHADTQQLMFECFTLPDSDAVGFKLHGTPWTDEHLNDLEGFGLSVLQAKHHEEGFMPETIRVLSLAGQADVRILILDPNGCLLEGLPLF</sequence>
<dbReference type="Proteomes" id="UP001372714">
    <property type="component" value="Chromosome"/>
</dbReference>
<gene>
    <name evidence="2" type="ORF">V6W80_15140</name>
</gene>
<dbReference type="InterPro" id="IPR046025">
    <property type="entry name" value="DUF5983"/>
</dbReference>
<evidence type="ECO:0000313" key="2">
    <source>
        <dbReference type="EMBL" id="WWM65060.1"/>
    </source>
</evidence>
<dbReference type="RefSeq" id="WP_338544706.1">
    <property type="nucleotide sequence ID" value="NZ_CP145723.1"/>
</dbReference>
<keyword evidence="3" id="KW-1185">Reference proteome</keyword>